<reference evidence="1 2" key="1">
    <citation type="journal article" date="2020" name="Nature">
        <title>Six reference-quality genomes reveal evolution of bat adaptations.</title>
        <authorList>
            <person name="Jebb D."/>
            <person name="Huang Z."/>
            <person name="Pippel M."/>
            <person name="Hughes G.M."/>
            <person name="Lavrichenko K."/>
            <person name="Devanna P."/>
            <person name="Winkler S."/>
            <person name="Jermiin L.S."/>
            <person name="Skirmuntt E.C."/>
            <person name="Katzourakis A."/>
            <person name="Burkitt-Gray L."/>
            <person name="Ray D.A."/>
            <person name="Sullivan K.A.M."/>
            <person name="Roscito J.G."/>
            <person name="Kirilenko B.M."/>
            <person name="Davalos L.M."/>
            <person name="Corthals A.P."/>
            <person name="Power M.L."/>
            <person name="Jones G."/>
            <person name="Ransome R.D."/>
            <person name="Dechmann D.K.N."/>
            <person name="Locatelli A.G."/>
            <person name="Puechmaille S.J."/>
            <person name="Fedrigo O."/>
            <person name="Jarvis E.D."/>
            <person name="Hiller M."/>
            <person name="Vernes S.C."/>
            <person name="Myers E.W."/>
            <person name="Teeling E.C."/>
        </authorList>
    </citation>
    <scope>NUCLEOTIDE SEQUENCE [LARGE SCALE GENOMIC DNA]</scope>
    <source>
        <tissue evidence="1">Muscle</tissue>
    </source>
</reference>
<evidence type="ECO:0000313" key="2">
    <source>
        <dbReference type="Proteomes" id="UP000664940"/>
    </source>
</evidence>
<dbReference type="AlphaFoldDB" id="A0A834DYH3"/>
<name>A0A834DYH3_9CHIR</name>
<organism evidence="1 2">
    <name type="scientific">Phyllostomus discolor</name>
    <name type="common">pale spear-nosed bat</name>
    <dbReference type="NCBI Taxonomy" id="89673"/>
    <lineage>
        <taxon>Eukaryota</taxon>
        <taxon>Metazoa</taxon>
        <taxon>Chordata</taxon>
        <taxon>Craniata</taxon>
        <taxon>Vertebrata</taxon>
        <taxon>Euteleostomi</taxon>
        <taxon>Mammalia</taxon>
        <taxon>Eutheria</taxon>
        <taxon>Laurasiatheria</taxon>
        <taxon>Chiroptera</taxon>
        <taxon>Yangochiroptera</taxon>
        <taxon>Phyllostomidae</taxon>
        <taxon>Phyllostominae</taxon>
        <taxon>Phyllostomus</taxon>
    </lineage>
</organism>
<gene>
    <name evidence="1" type="ORF">HJG60_011932</name>
</gene>
<evidence type="ECO:0000313" key="1">
    <source>
        <dbReference type="EMBL" id="KAF6094852.1"/>
    </source>
</evidence>
<dbReference type="EMBL" id="JABVXQ010000008">
    <property type="protein sequence ID" value="KAF6094852.1"/>
    <property type="molecule type" value="Genomic_DNA"/>
</dbReference>
<protein>
    <submittedName>
        <fullName evidence="1">Uncharacterized protein</fullName>
    </submittedName>
</protein>
<sequence length="156" mass="17194">MSIRTSLRSYKWVPGKVPPSPARMHSLCLSGPRHSPQWACTPHVPCSLPLWSPSPQYLGSPLPNTCLCRQKRDNKRPRHTAQGMVRSRGDWRNEALSTEGEVLAGYPGEGVGHCGQVRTPGQVWWAGGQWSNRPVMVIVVNGTPALLGQEPSPRQN</sequence>
<accession>A0A834DYH3</accession>
<dbReference type="Proteomes" id="UP000664940">
    <property type="component" value="Unassembled WGS sequence"/>
</dbReference>
<comment type="caution">
    <text evidence="1">The sequence shown here is derived from an EMBL/GenBank/DDBJ whole genome shotgun (WGS) entry which is preliminary data.</text>
</comment>
<proteinExistence type="predicted"/>